<dbReference type="InterPro" id="IPR017968">
    <property type="entry name" value="Acylphosphatase_CS"/>
</dbReference>
<name>A0ABZ0QR14_9FIRM</name>
<dbReference type="InterPro" id="IPR036046">
    <property type="entry name" value="Acylphosphatase-like_dom_sf"/>
</dbReference>
<accession>A0ABZ0QR14</accession>
<proteinExistence type="inferred from homology"/>
<feature type="active site" evidence="5">
    <location>
        <position position="42"/>
    </location>
</feature>
<dbReference type="PROSITE" id="PS51160">
    <property type="entry name" value="ACYLPHOSPHATASE_3"/>
    <property type="match status" value="1"/>
</dbReference>
<evidence type="ECO:0000256" key="6">
    <source>
        <dbReference type="RuleBase" id="RU004168"/>
    </source>
</evidence>
<dbReference type="PANTHER" id="PTHR47268:SF4">
    <property type="entry name" value="ACYLPHOSPHATASE"/>
    <property type="match status" value="1"/>
</dbReference>
<evidence type="ECO:0000256" key="1">
    <source>
        <dbReference type="ARBA" id="ARBA00005614"/>
    </source>
</evidence>
<dbReference type="Proteomes" id="UP001304683">
    <property type="component" value="Chromosome"/>
</dbReference>
<keyword evidence="5" id="KW-0378">Hydrolase</keyword>
<dbReference type="Gene3D" id="3.30.70.100">
    <property type="match status" value="1"/>
</dbReference>
<dbReference type="RefSeq" id="WP_318751293.1">
    <property type="nucleotide sequence ID" value="NZ_CP132508.1"/>
</dbReference>
<feature type="domain" description="Acylphosphatase-like" evidence="8">
    <location>
        <begin position="27"/>
        <end position="113"/>
    </location>
</feature>
<dbReference type="InterPro" id="IPR001792">
    <property type="entry name" value="Acylphosphatase-like_dom"/>
</dbReference>
<evidence type="ECO:0000256" key="7">
    <source>
        <dbReference type="SAM" id="MobiDB-lite"/>
    </source>
</evidence>
<feature type="active site" evidence="5">
    <location>
        <position position="60"/>
    </location>
</feature>
<comment type="catalytic activity">
    <reaction evidence="4 5">
        <text>an acyl phosphate + H2O = a carboxylate + phosphate + H(+)</text>
        <dbReference type="Rhea" id="RHEA:14965"/>
        <dbReference type="ChEBI" id="CHEBI:15377"/>
        <dbReference type="ChEBI" id="CHEBI:15378"/>
        <dbReference type="ChEBI" id="CHEBI:29067"/>
        <dbReference type="ChEBI" id="CHEBI:43474"/>
        <dbReference type="ChEBI" id="CHEBI:59918"/>
        <dbReference type="EC" id="3.6.1.7"/>
    </reaction>
</comment>
<dbReference type="EMBL" id="CP132508">
    <property type="protein sequence ID" value="WPD19821.1"/>
    <property type="molecule type" value="Genomic_DNA"/>
</dbReference>
<dbReference type="PROSITE" id="PS00151">
    <property type="entry name" value="ACYLPHOSPHATASE_2"/>
    <property type="match status" value="1"/>
</dbReference>
<reference evidence="9 10" key="1">
    <citation type="submission" date="2023-08" db="EMBL/GenBank/DDBJ databases">
        <title>Genome sequence of Thermaerobacter compostii strain Ins1, a spore-forming filamentous bacterium isolated from a deep geothermal reservoir.</title>
        <authorList>
            <person name="Bregnard D."/>
            <person name="Gonzalez D."/>
            <person name="Junier P."/>
        </authorList>
    </citation>
    <scope>NUCLEOTIDE SEQUENCE [LARGE SCALE GENOMIC DNA]</scope>
    <source>
        <strain evidence="9 10">Ins1</strain>
    </source>
</reference>
<feature type="region of interest" description="Disordered" evidence="7">
    <location>
        <begin position="1"/>
        <end position="20"/>
    </location>
</feature>
<evidence type="ECO:0000256" key="4">
    <source>
        <dbReference type="ARBA" id="ARBA00047645"/>
    </source>
</evidence>
<evidence type="ECO:0000256" key="3">
    <source>
        <dbReference type="ARBA" id="ARBA00015991"/>
    </source>
</evidence>
<gene>
    <name evidence="9" type="ORF">Q5761_03960</name>
</gene>
<dbReference type="InterPro" id="IPR020456">
    <property type="entry name" value="Acylphosphatase"/>
</dbReference>
<evidence type="ECO:0000259" key="8">
    <source>
        <dbReference type="PROSITE" id="PS51160"/>
    </source>
</evidence>
<evidence type="ECO:0000313" key="10">
    <source>
        <dbReference type="Proteomes" id="UP001304683"/>
    </source>
</evidence>
<comment type="similarity">
    <text evidence="1 6">Belongs to the acylphosphatase family.</text>
</comment>
<organism evidence="9 10">
    <name type="scientific">Thermaerobacter composti</name>
    <dbReference type="NCBI Taxonomy" id="554949"/>
    <lineage>
        <taxon>Bacteria</taxon>
        <taxon>Bacillati</taxon>
        <taxon>Bacillota</taxon>
        <taxon>Clostridia</taxon>
        <taxon>Eubacteriales</taxon>
        <taxon>Clostridiales Family XVII. Incertae Sedis</taxon>
        <taxon>Thermaerobacter</taxon>
    </lineage>
</organism>
<keyword evidence="10" id="KW-1185">Reference proteome</keyword>
<dbReference type="SUPFAM" id="SSF54975">
    <property type="entry name" value="Acylphosphatase/BLUF domain-like"/>
    <property type="match status" value="1"/>
</dbReference>
<dbReference type="PRINTS" id="PR00112">
    <property type="entry name" value="ACYLPHPHTASE"/>
</dbReference>
<evidence type="ECO:0000313" key="9">
    <source>
        <dbReference type="EMBL" id="WPD19821.1"/>
    </source>
</evidence>
<protein>
    <recommendedName>
        <fullName evidence="3 5">acylphosphatase</fullName>
        <ecNumber evidence="2 5">3.6.1.7</ecNumber>
    </recommendedName>
</protein>
<sequence length="113" mass="11791">MTQDGASSRSDRPADIAGDAAPTDLARVEVTVHGHVQGVGYRAFARSRALALGLRGWARNEPDGTVTVLAEGERAALDAFIEALRQGPPAAQVQGLEVRWGAARGLSAGFGIR</sequence>
<evidence type="ECO:0000256" key="5">
    <source>
        <dbReference type="PROSITE-ProRule" id="PRU00520"/>
    </source>
</evidence>
<dbReference type="PANTHER" id="PTHR47268">
    <property type="entry name" value="ACYLPHOSPHATASE"/>
    <property type="match status" value="1"/>
</dbReference>
<dbReference type="EC" id="3.6.1.7" evidence="2 5"/>
<dbReference type="Pfam" id="PF00708">
    <property type="entry name" value="Acylphosphatase"/>
    <property type="match status" value="1"/>
</dbReference>
<evidence type="ECO:0000256" key="2">
    <source>
        <dbReference type="ARBA" id="ARBA00012150"/>
    </source>
</evidence>